<dbReference type="Gene3D" id="3.90.1720.10">
    <property type="entry name" value="endopeptidase domain like (from Nostoc punctiforme)"/>
    <property type="match status" value="1"/>
</dbReference>
<feature type="coiled-coil region" evidence="5">
    <location>
        <begin position="139"/>
        <end position="184"/>
    </location>
</feature>
<keyword evidence="5" id="KW-0175">Coiled coil</keyword>
<keyword evidence="4" id="KW-0788">Thiol protease</keyword>
<sequence>MPAALRAAATLTLAGAASAAAFDGSALADPEPSLAEVEERVDALHREAEEATEEYNDATEAVRRAEAEIDRLADRAARRTAELNEARDQLGSHAGAEYRNGGLPASLQLALSTEPDDFLSRAAVLDRSGDHSARTVAGIENGLRELDQLHAEAAERSEELTDARERAREQRELMADRLAEAEQLLAERTAEERERLLGVSGTETVPADAAPPVAALSERAAAAVAFAYAQLGKPYGWGATGPAAYDCSGLTQAAWRAGGVALPRTSYRQVDAGTRISRAQLAPGDLVFYYSGISHVGIYVGDGQIIHASRPGTPVQLAPVDSMPFAAAARPA</sequence>
<dbReference type="SUPFAM" id="SSF54001">
    <property type="entry name" value="Cysteine proteinases"/>
    <property type="match status" value="1"/>
</dbReference>
<dbReference type="RefSeq" id="WP_311707291.1">
    <property type="nucleotide sequence ID" value="NZ_JAVREL010000018.1"/>
</dbReference>
<evidence type="ECO:0000256" key="2">
    <source>
        <dbReference type="ARBA" id="ARBA00022670"/>
    </source>
</evidence>
<dbReference type="PANTHER" id="PTHR47359">
    <property type="entry name" value="PEPTIDOGLYCAN DL-ENDOPEPTIDASE CWLO"/>
    <property type="match status" value="1"/>
</dbReference>
<dbReference type="InterPro" id="IPR000064">
    <property type="entry name" value="NLP_P60_dom"/>
</dbReference>
<dbReference type="Proteomes" id="UP001183246">
    <property type="component" value="Unassembled WGS sequence"/>
</dbReference>
<keyword evidence="9" id="KW-1185">Reference proteome</keyword>
<organism evidence="8 9">
    <name type="scientific">Streptomyces litchfieldiae</name>
    <dbReference type="NCBI Taxonomy" id="3075543"/>
    <lineage>
        <taxon>Bacteria</taxon>
        <taxon>Bacillati</taxon>
        <taxon>Actinomycetota</taxon>
        <taxon>Actinomycetes</taxon>
        <taxon>Kitasatosporales</taxon>
        <taxon>Streptomycetaceae</taxon>
        <taxon>Streptomyces</taxon>
    </lineage>
</organism>
<evidence type="ECO:0000256" key="1">
    <source>
        <dbReference type="ARBA" id="ARBA00007074"/>
    </source>
</evidence>
<dbReference type="EMBL" id="JAVREL010000018">
    <property type="protein sequence ID" value="MDT0346170.1"/>
    <property type="molecule type" value="Genomic_DNA"/>
</dbReference>
<comment type="similarity">
    <text evidence="1">Belongs to the peptidase C40 family.</text>
</comment>
<keyword evidence="6" id="KW-0732">Signal</keyword>
<feature type="chain" id="PRO_5047140109" evidence="6">
    <location>
        <begin position="20"/>
        <end position="332"/>
    </location>
</feature>
<name>A0ABU2MX33_9ACTN</name>
<protein>
    <submittedName>
        <fullName evidence="8">NlpC/P60 family protein</fullName>
    </submittedName>
</protein>
<evidence type="ECO:0000256" key="3">
    <source>
        <dbReference type="ARBA" id="ARBA00022801"/>
    </source>
</evidence>
<feature type="signal peptide" evidence="6">
    <location>
        <begin position="1"/>
        <end position="19"/>
    </location>
</feature>
<accession>A0ABU2MX33</accession>
<proteinExistence type="inferred from homology"/>
<dbReference type="PANTHER" id="PTHR47359:SF3">
    <property type="entry name" value="NLP_P60 DOMAIN-CONTAINING PROTEIN-RELATED"/>
    <property type="match status" value="1"/>
</dbReference>
<dbReference type="InterPro" id="IPR051794">
    <property type="entry name" value="PG_Endopeptidase_C40"/>
</dbReference>
<dbReference type="Pfam" id="PF00877">
    <property type="entry name" value="NLPC_P60"/>
    <property type="match status" value="1"/>
</dbReference>
<feature type="coiled-coil region" evidence="5">
    <location>
        <begin position="34"/>
        <end position="89"/>
    </location>
</feature>
<gene>
    <name evidence="8" type="ORF">RM590_26815</name>
</gene>
<evidence type="ECO:0000256" key="6">
    <source>
        <dbReference type="SAM" id="SignalP"/>
    </source>
</evidence>
<keyword evidence="3" id="KW-0378">Hydrolase</keyword>
<dbReference type="PROSITE" id="PS51935">
    <property type="entry name" value="NLPC_P60"/>
    <property type="match status" value="1"/>
</dbReference>
<dbReference type="InterPro" id="IPR038765">
    <property type="entry name" value="Papain-like_cys_pep_sf"/>
</dbReference>
<evidence type="ECO:0000313" key="9">
    <source>
        <dbReference type="Proteomes" id="UP001183246"/>
    </source>
</evidence>
<evidence type="ECO:0000259" key="7">
    <source>
        <dbReference type="PROSITE" id="PS51935"/>
    </source>
</evidence>
<evidence type="ECO:0000256" key="4">
    <source>
        <dbReference type="ARBA" id="ARBA00022807"/>
    </source>
</evidence>
<evidence type="ECO:0000256" key="5">
    <source>
        <dbReference type="SAM" id="Coils"/>
    </source>
</evidence>
<reference evidence="9" key="1">
    <citation type="submission" date="2023-07" db="EMBL/GenBank/DDBJ databases">
        <title>30 novel species of actinomycetes from the DSMZ collection.</title>
        <authorList>
            <person name="Nouioui I."/>
        </authorList>
    </citation>
    <scope>NUCLEOTIDE SEQUENCE [LARGE SCALE GENOMIC DNA]</scope>
    <source>
        <strain evidence="9">DSM 44938</strain>
    </source>
</reference>
<feature type="domain" description="NlpC/P60" evidence="7">
    <location>
        <begin position="217"/>
        <end position="332"/>
    </location>
</feature>
<keyword evidence="2" id="KW-0645">Protease</keyword>
<evidence type="ECO:0000313" key="8">
    <source>
        <dbReference type="EMBL" id="MDT0346170.1"/>
    </source>
</evidence>
<comment type="caution">
    <text evidence="8">The sequence shown here is derived from an EMBL/GenBank/DDBJ whole genome shotgun (WGS) entry which is preliminary data.</text>
</comment>